<proteinExistence type="predicted"/>
<dbReference type="RefSeq" id="WP_270117490.1">
    <property type="nucleotide sequence ID" value="NZ_BAAAOL010000006.1"/>
</dbReference>
<dbReference type="EMBL" id="BSDT01000001">
    <property type="protein sequence ID" value="GLI42166.1"/>
    <property type="molecule type" value="Genomic_DNA"/>
</dbReference>
<accession>A0A9W6LH05</accession>
<gene>
    <name evidence="1" type="ORF">GALLR39Z86_20160</name>
</gene>
<organism evidence="1 2">
    <name type="scientific">Glycomyces algeriensis</name>
    <dbReference type="NCBI Taxonomy" id="256037"/>
    <lineage>
        <taxon>Bacteria</taxon>
        <taxon>Bacillati</taxon>
        <taxon>Actinomycetota</taxon>
        <taxon>Actinomycetes</taxon>
        <taxon>Glycomycetales</taxon>
        <taxon>Glycomycetaceae</taxon>
        <taxon>Glycomyces</taxon>
    </lineage>
</organism>
<sequence length="402" mass="45023">MSASRPTLRCPFCYRAIASRKAVMYRCSGRNRPGLEACEITVDPDRRRETGYQGASRRVFAIQPGLPLLRPPRIADCDQCGAPSGERACPHCHSTLPSDFTQSKSPLIAIVGAYGTGKTVYFTVLAHQLLDKFGSRFGSSVELFGDQQGGSESGRDWINGNIDTLIHTRHLFPQTSRAVDGRKEPVVIQWRHRTQLGVKSNYLSFYDTAGEDLGGQDRARDLKYLSAADAVLVLLDPFTLKTARDEIADQTGLPDSAPEPPEMVLQRVTEALRESHRSFRRGQIRMPVAATFAKIDAFFEHIPSQSPIRRVAETGTGFDEQESLEIHEHVRTLLERWDGMKLDQHLSMNYSDFRYFAVSALGEPPDYEQSRVSPRGVRPLRVEDPLLWLLSRLGTVPVLKGR</sequence>
<name>A0A9W6LH05_9ACTN</name>
<keyword evidence="2" id="KW-1185">Reference proteome</keyword>
<evidence type="ECO:0000313" key="1">
    <source>
        <dbReference type="EMBL" id="GLI42166.1"/>
    </source>
</evidence>
<protein>
    <submittedName>
        <fullName evidence="1">Uncharacterized protein</fullName>
    </submittedName>
</protein>
<evidence type="ECO:0000313" key="2">
    <source>
        <dbReference type="Proteomes" id="UP001144313"/>
    </source>
</evidence>
<reference evidence="1" key="1">
    <citation type="submission" date="2022-12" db="EMBL/GenBank/DDBJ databases">
        <title>Reference genome sequencing for broad-spectrum identification of bacterial and archaeal isolates by mass spectrometry.</title>
        <authorList>
            <person name="Sekiguchi Y."/>
            <person name="Tourlousse D.M."/>
        </authorList>
    </citation>
    <scope>NUCLEOTIDE SEQUENCE</scope>
    <source>
        <strain evidence="1">LLR39Z86</strain>
    </source>
</reference>
<dbReference type="SUPFAM" id="SSF52540">
    <property type="entry name" value="P-loop containing nucleoside triphosphate hydrolases"/>
    <property type="match status" value="1"/>
</dbReference>
<dbReference type="AlphaFoldDB" id="A0A9W6LH05"/>
<comment type="caution">
    <text evidence="1">The sequence shown here is derived from an EMBL/GenBank/DDBJ whole genome shotgun (WGS) entry which is preliminary data.</text>
</comment>
<dbReference type="InterPro" id="IPR027417">
    <property type="entry name" value="P-loop_NTPase"/>
</dbReference>
<dbReference type="Proteomes" id="UP001144313">
    <property type="component" value="Unassembled WGS sequence"/>
</dbReference>